<reference evidence="1" key="1">
    <citation type="submission" date="2021-01" db="EMBL/GenBank/DDBJ databases">
        <authorList>
            <person name="Corre E."/>
            <person name="Pelletier E."/>
            <person name="Niang G."/>
            <person name="Scheremetjew M."/>
            <person name="Finn R."/>
            <person name="Kale V."/>
            <person name="Holt S."/>
            <person name="Cochrane G."/>
            <person name="Meng A."/>
            <person name="Brown T."/>
            <person name="Cohen L."/>
        </authorList>
    </citation>
    <scope>NUCLEOTIDE SEQUENCE</scope>
    <source>
        <strain evidence="1">CCMP3105</strain>
    </source>
</reference>
<protein>
    <submittedName>
        <fullName evidence="1">Uncharacterized protein</fullName>
    </submittedName>
</protein>
<evidence type="ECO:0000313" key="1">
    <source>
        <dbReference type="EMBL" id="CAE4631955.1"/>
    </source>
</evidence>
<dbReference type="Gene3D" id="2.60.120.620">
    <property type="entry name" value="q2cbj1_9rhob like domain"/>
    <property type="match status" value="1"/>
</dbReference>
<accession>A0A7S4S1V5</accession>
<sequence>MAQRVRHAPGRCMLRRPGSLCAACAGAVRRRSLLRVWRGALKRSTKETQACAWAALARGQRRAAASWAVRGLRPLARAVRQQPGHGGVGNWQYLAEAGLCYVLGAARRNASLALKRALEACRRGKAAAGRGGGDAAAWAGLRRLEAQALLRLGRYEAAFEAFAELSTDPRAQTPWRELPVAPFRLRHDLSLLEALAAASGPEASQAARGAAGLREALALLGEPPPAESLVSGNTITPLEDVHSGLDEGCSSTAPSEDACHDELWWVRLGDLDKLVLSALERGLYDRLSRLCPYPSERTAAWRDLDPLAENPLLWAEAQGTFLQSGFAVVDGFLRAEALAELWAYVREAPCFRTLRPGYLGAFPQDGCTHPLLRALAEALERRLPRLLAGRSLTNWWLFKCTPASRAGVGLHADDAAVNVNIWLTPDAARRSGGGLRVFRRAPSLGMSARDFNCVPPTQEATSRAEAEAAAGSMDCVAYRQNRAVIFVSDRFHRSEPFDFTAPWVNLTMLFGDRADVGSVSLRSCVPAREGKSLARGGAPYLHKRRVVCAQSCASAW</sequence>
<organism evidence="1">
    <name type="scientific">Alexandrium monilatum</name>
    <dbReference type="NCBI Taxonomy" id="311494"/>
    <lineage>
        <taxon>Eukaryota</taxon>
        <taxon>Sar</taxon>
        <taxon>Alveolata</taxon>
        <taxon>Dinophyceae</taxon>
        <taxon>Gonyaulacales</taxon>
        <taxon>Pyrocystaceae</taxon>
        <taxon>Alexandrium</taxon>
    </lineage>
</organism>
<dbReference type="SUPFAM" id="SSF51197">
    <property type="entry name" value="Clavaminate synthase-like"/>
    <property type="match status" value="1"/>
</dbReference>
<dbReference type="EMBL" id="HBNR01062163">
    <property type="protein sequence ID" value="CAE4631955.1"/>
    <property type="molecule type" value="Transcribed_RNA"/>
</dbReference>
<gene>
    <name evidence="1" type="ORF">AMON00008_LOCUS43805</name>
</gene>
<proteinExistence type="predicted"/>
<name>A0A7S4S1V5_9DINO</name>
<dbReference type="AlphaFoldDB" id="A0A7S4S1V5"/>